<keyword evidence="2" id="KW-1185">Reference proteome</keyword>
<evidence type="ECO:0000313" key="1">
    <source>
        <dbReference type="EMBL" id="KZS95104.1"/>
    </source>
</evidence>
<proteinExistence type="predicted"/>
<sequence>MAIRETADTFERDSSHTSIDDYDVIGLNNEKQSNYCPPVLASDSCSGKKVIDGSEDRGQVLGTYLTRGDGFEMGSYFGFFGTISPRIEERDDPEALVSRSAWHRDRREIEKVIDRVAREGKHRVAAIERIGRCRSYRAEALKKVPFREIDRNELRMID</sequence>
<dbReference type="EMBL" id="KV419402">
    <property type="protein sequence ID" value="KZS95104.1"/>
    <property type="molecule type" value="Genomic_DNA"/>
</dbReference>
<protein>
    <submittedName>
        <fullName evidence="1">Uncharacterized protein</fullName>
    </submittedName>
</protein>
<reference evidence="1 2" key="1">
    <citation type="journal article" date="2016" name="Mol. Biol. Evol.">
        <title>Comparative Genomics of Early-Diverging Mushroom-Forming Fungi Provides Insights into the Origins of Lignocellulose Decay Capabilities.</title>
        <authorList>
            <person name="Nagy L.G."/>
            <person name="Riley R."/>
            <person name="Tritt A."/>
            <person name="Adam C."/>
            <person name="Daum C."/>
            <person name="Floudas D."/>
            <person name="Sun H."/>
            <person name="Yadav J.S."/>
            <person name="Pangilinan J."/>
            <person name="Larsson K.H."/>
            <person name="Matsuura K."/>
            <person name="Barry K."/>
            <person name="Labutti K."/>
            <person name="Kuo R."/>
            <person name="Ohm R.A."/>
            <person name="Bhattacharya S.S."/>
            <person name="Shirouzu T."/>
            <person name="Yoshinaga Y."/>
            <person name="Martin F.M."/>
            <person name="Grigoriev I.V."/>
            <person name="Hibbett D.S."/>
        </authorList>
    </citation>
    <scope>NUCLEOTIDE SEQUENCE [LARGE SCALE GENOMIC DNA]</scope>
    <source>
        <strain evidence="1 2">HHB9708</strain>
    </source>
</reference>
<evidence type="ECO:0000313" key="2">
    <source>
        <dbReference type="Proteomes" id="UP000076722"/>
    </source>
</evidence>
<dbReference type="Proteomes" id="UP000076722">
    <property type="component" value="Unassembled WGS sequence"/>
</dbReference>
<name>A0A164WJM4_9AGAM</name>
<organism evidence="1 2">
    <name type="scientific">Sistotremastrum niveocremeum HHB9708</name>
    <dbReference type="NCBI Taxonomy" id="1314777"/>
    <lineage>
        <taxon>Eukaryota</taxon>
        <taxon>Fungi</taxon>
        <taxon>Dikarya</taxon>
        <taxon>Basidiomycota</taxon>
        <taxon>Agaricomycotina</taxon>
        <taxon>Agaricomycetes</taxon>
        <taxon>Sistotremastrales</taxon>
        <taxon>Sistotremastraceae</taxon>
        <taxon>Sertulicium</taxon>
        <taxon>Sertulicium niveocremeum</taxon>
    </lineage>
</organism>
<gene>
    <name evidence="1" type="ORF">SISNIDRAFT_464761</name>
</gene>
<accession>A0A164WJM4</accession>
<dbReference type="AlphaFoldDB" id="A0A164WJM4"/>